<evidence type="ECO:0000313" key="2">
    <source>
        <dbReference type="Proteomes" id="UP000092445"/>
    </source>
</evidence>
<protein>
    <submittedName>
        <fullName evidence="1">Uncharacterized protein</fullName>
    </submittedName>
</protein>
<name>A0A1A9ZDP9_GLOPL</name>
<reference evidence="2" key="1">
    <citation type="submission" date="2014-03" db="EMBL/GenBank/DDBJ databases">
        <authorList>
            <person name="Aksoy S."/>
            <person name="Warren W."/>
            <person name="Wilson R.K."/>
        </authorList>
    </citation>
    <scope>NUCLEOTIDE SEQUENCE [LARGE SCALE GENOMIC DNA]</scope>
    <source>
        <strain evidence="2">IAEA</strain>
    </source>
</reference>
<accession>A0A1A9ZDP9</accession>
<dbReference type="AlphaFoldDB" id="A0A1A9ZDP9"/>
<proteinExistence type="predicted"/>
<evidence type="ECO:0000313" key="1">
    <source>
        <dbReference type="EnsemblMetazoa" id="GPAI011517-PA"/>
    </source>
</evidence>
<dbReference type="EnsemblMetazoa" id="GPAI011517-RA">
    <property type="protein sequence ID" value="GPAI011517-PA"/>
    <property type="gene ID" value="GPAI011517"/>
</dbReference>
<dbReference type="VEuPathDB" id="VectorBase:GPAI011517"/>
<keyword evidence="2" id="KW-1185">Reference proteome</keyword>
<reference evidence="1" key="2">
    <citation type="submission" date="2020-05" db="UniProtKB">
        <authorList>
            <consortium name="EnsemblMetazoa"/>
        </authorList>
    </citation>
    <scope>IDENTIFICATION</scope>
    <source>
        <strain evidence="1">IAEA</strain>
    </source>
</reference>
<sequence>MSICTSQSIGAFLILKLYLQFLNLNSVQRGQLTDRKLLSFLLALLGWFNQQLIAKKKSKISENTHNWYVKLIGTFLLLNWNFHFCDSENVTDRRGLEEKCHFQKLFLKL</sequence>
<organism evidence="1 2">
    <name type="scientific">Glossina pallidipes</name>
    <name type="common">Tsetse fly</name>
    <dbReference type="NCBI Taxonomy" id="7398"/>
    <lineage>
        <taxon>Eukaryota</taxon>
        <taxon>Metazoa</taxon>
        <taxon>Ecdysozoa</taxon>
        <taxon>Arthropoda</taxon>
        <taxon>Hexapoda</taxon>
        <taxon>Insecta</taxon>
        <taxon>Pterygota</taxon>
        <taxon>Neoptera</taxon>
        <taxon>Endopterygota</taxon>
        <taxon>Diptera</taxon>
        <taxon>Brachycera</taxon>
        <taxon>Muscomorpha</taxon>
        <taxon>Hippoboscoidea</taxon>
        <taxon>Glossinidae</taxon>
        <taxon>Glossina</taxon>
    </lineage>
</organism>
<dbReference type="Proteomes" id="UP000092445">
    <property type="component" value="Unassembled WGS sequence"/>
</dbReference>